<feature type="transmembrane region" description="Helical" evidence="6">
    <location>
        <begin position="126"/>
        <end position="143"/>
    </location>
</feature>
<dbReference type="GO" id="GO:0022857">
    <property type="term" value="F:transmembrane transporter activity"/>
    <property type="evidence" value="ECO:0007669"/>
    <property type="project" value="InterPro"/>
</dbReference>
<keyword evidence="2" id="KW-1003">Cell membrane</keyword>
<dbReference type="InterPro" id="IPR002293">
    <property type="entry name" value="AA/rel_permease1"/>
</dbReference>
<reference evidence="7 8" key="1">
    <citation type="submission" date="2019-09" db="EMBL/GenBank/DDBJ databases">
        <title>Flavobacterium sp. nov., isolated from glacier ice.</title>
        <authorList>
            <person name="Liu Q."/>
        </authorList>
    </citation>
    <scope>NUCLEOTIDE SEQUENCE [LARGE SCALE GENOMIC DNA]</scope>
    <source>
        <strain evidence="7 8">NBRC 112527</strain>
    </source>
</reference>
<keyword evidence="3 6" id="KW-0812">Transmembrane</keyword>
<feature type="transmembrane region" description="Helical" evidence="6">
    <location>
        <begin position="188"/>
        <end position="209"/>
    </location>
</feature>
<feature type="transmembrane region" description="Helical" evidence="6">
    <location>
        <begin position="12"/>
        <end position="35"/>
    </location>
</feature>
<evidence type="ECO:0000256" key="5">
    <source>
        <dbReference type="ARBA" id="ARBA00023136"/>
    </source>
</evidence>
<sequence length="431" mass="46175">MDNEKLKKEIGVGALSLAIINMTIGTGIFVIPAIIAENLGAAAIVAYLVCGALMFLIALCFAEVGSKVTTSGGTYAYIETAFGPYAGFIANNLFLYGSSILSDAAVANGLADTLKYFFPSLGTERYRILFFIFLFGILALINIRSVKNGLRFIELATFVKLIPLLFLIVVGTQYIASENLEWTIIPNVSNIGSASLLLMFAFLGIEVPMSNSGEIKNAKRTIPLGIFFGIAAVLIIYIAIQVVSQGILGTTLATHKDAPLGAVAEIIMGKSGIILMIIAIAVSMIGCLSGAIFSNPRVLYAGANDGIMPKLFGKVHTKFYTPHIAILFYATMGLLFASLGGFKQLAIISGAATLLIYLGVVLATLKLRKRNSLTSEKTFRIPGGIIVPLLAIVVILWLLSNLSKQEFIGISIFIVLFSLIYLAIKVIKKNH</sequence>
<name>A0A7J5ABK2_9FLAO</name>
<dbReference type="GO" id="GO:0005886">
    <property type="term" value="C:plasma membrane"/>
    <property type="evidence" value="ECO:0007669"/>
    <property type="project" value="UniProtKB-SubCell"/>
</dbReference>
<feature type="transmembrane region" description="Helical" evidence="6">
    <location>
        <begin position="273"/>
        <end position="293"/>
    </location>
</feature>
<dbReference type="Gene3D" id="1.20.1740.10">
    <property type="entry name" value="Amino acid/polyamine transporter I"/>
    <property type="match status" value="1"/>
</dbReference>
<feature type="transmembrane region" description="Helical" evidence="6">
    <location>
        <begin position="319"/>
        <end position="339"/>
    </location>
</feature>
<evidence type="ECO:0000256" key="2">
    <source>
        <dbReference type="ARBA" id="ARBA00022475"/>
    </source>
</evidence>
<feature type="transmembrane region" description="Helical" evidence="6">
    <location>
        <begin position="379"/>
        <end position="400"/>
    </location>
</feature>
<dbReference type="PANTHER" id="PTHR42770">
    <property type="entry name" value="AMINO ACID TRANSPORTER-RELATED"/>
    <property type="match status" value="1"/>
</dbReference>
<accession>A0A7J5ABK2</accession>
<comment type="caution">
    <text evidence="7">The sequence shown here is derived from an EMBL/GenBank/DDBJ whole genome shotgun (WGS) entry which is preliminary data.</text>
</comment>
<dbReference type="AlphaFoldDB" id="A0A7J5ABK2"/>
<evidence type="ECO:0000313" key="8">
    <source>
        <dbReference type="Proteomes" id="UP000490922"/>
    </source>
</evidence>
<organism evidence="7 8">
    <name type="scientific">Flavobacterium luteum</name>
    <dbReference type="NCBI Taxonomy" id="2026654"/>
    <lineage>
        <taxon>Bacteria</taxon>
        <taxon>Pseudomonadati</taxon>
        <taxon>Bacteroidota</taxon>
        <taxon>Flavobacteriia</taxon>
        <taxon>Flavobacteriales</taxon>
        <taxon>Flavobacteriaceae</taxon>
        <taxon>Flavobacterium</taxon>
    </lineage>
</organism>
<dbReference type="EMBL" id="WAEM01000007">
    <property type="protein sequence ID" value="KAB1154808.1"/>
    <property type="molecule type" value="Genomic_DNA"/>
</dbReference>
<protein>
    <submittedName>
        <fullName evidence="7">Amino acid permease</fullName>
    </submittedName>
</protein>
<evidence type="ECO:0000256" key="4">
    <source>
        <dbReference type="ARBA" id="ARBA00022989"/>
    </source>
</evidence>
<dbReference type="RefSeq" id="WP_151108225.1">
    <property type="nucleotide sequence ID" value="NZ_WAEM01000007.1"/>
</dbReference>
<keyword evidence="5 6" id="KW-0472">Membrane</keyword>
<evidence type="ECO:0000256" key="1">
    <source>
        <dbReference type="ARBA" id="ARBA00004651"/>
    </source>
</evidence>
<gene>
    <name evidence="7" type="ORF">F6464_12220</name>
</gene>
<evidence type="ECO:0000256" key="3">
    <source>
        <dbReference type="ARBA" id="ARBA00022692"/>
    </source>
</evidence>
<dbReference type="OrthoDB" id="9806937at2"/>
<proteinExistence type="predicted"/>
<feature type="transmembrane region" description="Helical" evidence="6">
    <location>
        <begin position="406"/>
        <end position="424"/>
    </location>
</feature>
<keyword evidence="4 6" id="KW-1133">Transmembrane helix</keyword>
<feature type="transmembrane region" description="Helical" evidence="6">
    <location>
        <begin position="155"/>
        <end position="176"/>
    </location>
</feature>
<dbReference type="PIRSF" id="PIRSF006060">
    <property type="entry name" value="AA_transporter"/>
    <property type="match status" value="1"/>
</dbReference>
<feature type="transmembrane region" description="Helical" evidence="6">
    <location>
        <begin position="345"/>
        <end position="367"/>
    </location>
</feature>
<evidence type="ECO:0000256" key="6">
    <source>
        <dbReference type="SAM" id="Phobius"/>
    </source>
</evidence>
<comment type="subcellular location">
    <subcellularLocation>
        <location evidence="1">Cell membrane</location>
        <topology evidence="1">Multi-pass membrane protein</topology>
    </subcellularLocation>
</comment>
<evidence type="ECO:0000313" key="7">
    <source>
        <dbReference type="EMBL" id="KAB1154808.1"/>
    </source>
</evidence>
<dbReference type="PANTHER" id="PTHR42770:SF7">
    <property type="entry name" value="MEMBRANE PROTEIN"/>
    <property type="match status" value="1"/>
</dbReference>
<dbReference type="Proteomes" id="UP000490922">
    <property type="component" value="Unassembled WGS sequence"/>
</dbReference>
<feature type="transmembrane region" description="Helical" evidence="6">
    <location>
        <begin position="74"/>
        <end position="94"/>
    </location>
</feature>
<dbReference type="InterPro" id="IPR050367">
    <property type="entry name" value="APC_superfamily"/>
</dbReference>
<feature type="transmembrane region" description="Helical" evidence="6">
    <location>
        <begin position="41"/>
        <end position="62"/>
    </location>
</feature>
<feature type="transmembrane region" description="Helical" evidence="6">
    <location>
        <begin position="221"/>
        <end position="240"/>
    </location>
</feature>
<keyword evidence="8" id="KW-1185">Reference proteome</keyword>
<dbReference type="Pfam" id="PF13520">
    <property type="entry name" value="AA_permease_2"/>
    <property type="match status" value="1"/>
</dbReference>